<evidence type="ECO:0000313" key="2">
    <source>
        <dbReference type="EMBL" id="KAJ9165716.1"/>
    </source>
</evidence>
<gene>
    <name evidence="2" type="ORF">NKR19_g111</name>
</gene>
<evidence type="ECO:0000313" key="3">
    <source>
        <dbReference type="Proteomes" id="UP001174691"/>
    </source>
</evidence>
<evidence type="ECO:0000259" key="1">
    <source>
        <dbReference type="Pfam" id="PF20183"/>
    </source>
</evidence>
<feature type="domain" description="DUF6546" evidence="1">
    <location>
        <begin position="2"/>
        <end position="179"/>
    </location>
</feature>
<comment type="caution">
    <text evidence="2">The sequence shown here is derived from an EMBL/GenBank/DDBJ whole genome shotgun (WGS) entry which is preliminary data.</text>
</comment>
<dbReference type="EMBL" id="JANBVN010000001">
    <property type="protein sequence ID" value="KAJ9165716.1"/>
    <property type="molecule type" value="Genomic_DNA"/>
</dbReference>
<name>A0AA38SKW3_9PEZI</name>
<sequence>MVAESSVALECLSLNVSFVSAQEFFNRFMVARLNDPSPQPYWPVMTSLALTSDILLPEESAQAFTDLFLAAGIAAFNMPALETLEIWFCGRTTMRCNTAVFRYERSRLSRDGQRIESVLTAMSSPSHPIYLHRHVIRQWGKIAQRHSGRDLVVGTGQPEELNRYSSTLDYLKLRHLILHPVSLKQIQAECRHGSTSGQVFYVPRITPTVMKPPL</sequence>
<protein>
    <recommendedName>
        <fullName evidence="1">DUF6546 domain-containing protein</fullName>
    </recommendedName>
</protein>
<dbReference type="InterPro" id="IPR046676">
    <property type="entry name" value="DUF6546"/>
</dbReference>
<organism evidence="2 3">
    <name type="scientific">Coniochaeta hoffmannii</name>
    <dbReference type="NCBI Taxonomy" id="91930"/>
    <lineage>
        <taxon>Eukaryota</taxon>
        <taxon>Fungi</taxon>
        <taxon>Dikarya</taxon>
        <taxon>Ascomycota</taxon>
        <taxon>Pezizomycotina</taxon>
        <taxon>Sordariomycetes</taxon>
        <taxon>Sordariomycetidae</taxon>
        <taxon>Coniochaetales</taxon>
        <taxon>Coniochaetaceae</taxon>
        <taxon>Coniochaeta</taxon>
    </lineage>
</organism>
<dbReference type="Proteomes" id="UP001174691">
    <property type="component" value="Unassembled WGS sequence"/>
</dbReference>
<proteinExistence type="predicted"/>
<reference evidence="2" key="1">
    <citation type="submission" date="2022-07" db="EMBL/GenBank/DDBJ databases">
        <title>Fungi with potential for degradation of polypropylene.</title>
        <authorList>
            <person name="Gostincar C."/>
        </authorList>
    </citation>
    <scope>NUCLEOTIDE SEQUENCE</scope>
    <source>
        <strain evidence="2">EXF-13287</strain>
    </source>
</reference>
<dbReference type="AlphaFoldDB" id="A0AA38SKW3"/>
<dbReference type="Pfam" id="PF20183">
    <property type="entry name" value="DUF6546"/>
    <property type="match status" value="1"/>
</dbReference>
<accession>A0AA38SKW3</accession>
<keyword evidence="3" id="KW-1185">Reference proteome</keyword>